<organism evidence="1 2">
    <name type="scientific">Hydrogenispora ethanolica</name>
    <dbReference type="NCBI Taxonomy" id="1082276"/>
    <lineage>
        <taxon>Bacteria</taxon>
        <taxon>Bacillati</taxon>
        <taxon>Bacillota</taxon>
        <taxon>Hydrogenispora</taxon>
    </lineage>
</organism>
<name>A0A4R1S5E2_HYDET</name>
<sequence>MAEKDPVQELSVLFPASYELSLGGENITLRPFKAGALPKLIPAMARMANVFMGIDWQKVTFGATETKDEHGNVGVKFKISPETFEVIATICEEGGETFKEIIALAVGKTAEWFDELDLAEGIELAGMVILANQDFFAKRLMEVLNRLVKAKGEQDASRGPKPSKS</sequence>
<proteinExistence type="predicted"/>
<gene>
    <name evidence="1" type="ORF">EDC14_1004182</name>
</gene>
<keyword evidence="2" id="KW-1185">Reference proteome</keyword>
<comment type="caution">
    <text evidence="1">The sequence shown here is derived from an EMBL/GenBank/DDBJ whole genome shotgun (WGS) entry which is preliminary data.</text>
</comment>
<dbReference type="AlphaFoldDB" id="A0A4R1S5E2"/>
<dbReference type="OrthoDB" id="6053722at2"/>
<evidence type="ECO:0000313" key="2">
    <source>
        <dbReference type="Proteomes" id="UP000295008"/>
    </source>
</evidence>
<protein>
    <recommendedName>
        <fullName evidence="3">Tail assembly chaperone</fullName>
    </recommendedName>
</protein>
<dbReference type="Proteomes" id="UP000295008">
    <property type="component" value="Unassembled WGS sequence"/>
</dbReference>
<dbReference type="RefSeq" id="WP_132013230.1">
    <property type="nucleotide sequence ID" value="NZ_SLUN01000004.1"/>
</dbReference>
<dbReference type="EMBL" id="SLUN01000004">
    <property type="protein sequence ID" value="TCL74244.1"/>
    <property type="molecule type" value="Genomic_DNA"/>
</dbReference>
<reference evidence="1 2" key="1">
    <citation type="submission" date="2019-03" db="EMBL/GenBank/DDBJ databases">
        <title>Genomic Encyclopedia of Type Strains, Phase IV (KMG-IV): sequencing the most valuable type-strain genomes for metagenomic binning, comparative biology and taxonomic classification.</title>
        <authorList>
            <person name="Goeker M."/>
        </authorList>
    </citation>
    <scope>NUCLEOTIDE SEQUENCE [LARGE SCALE GENOMIC DNA]</scope>
    <source>
        <strain evidence="1 2">LX-B</strain>
    </source>
</reference>
<accession>A0A4R1S5E2</accession>
<evidence type="ECO:0008006" key="3">
    <source>
        <dbReference type="Google" id="ProtNLM"/>
    </source>
</evidence>
<evidence type="ECO:0000313" key="1">
    <source>
        <dbReference type="EMBL" id="TCL74244.1"/>
    </source>
</evidence>